<organism evidence="1 2">
    <name type="scientific">Abeliophyllum distichum</name>
    <dbReference type="NCBI Taxonomy" id="126358"/>
    <lineage>
        <taxon>Eukaryota</taxon>
        <taxon>Viridiplantae</taxon>
        <taxon>Streptophyta</taxon>
        <taxon>Embryophyta</taxon>
        <taxon>Tracheophyta</taxon>
        <taxon>Spermatophyta</taxon>
        <taxon>Magnoliopsida</taxon>
        <taxon>eudicotyledons</taxon>
        <taxon>Gunneridae</taxon>
        <taxon>Pentapetalae</taxon>
        <taxon>asterids</taxon>
        <taxon>lamiids</taxon>
        <taxon>Lamiales</taxon>
        <taxon>Oleaceae</taxon>
        <taxon>Forsythieae</taxon>
        <taxon>Abeliophyllum</taxon>
    </lineage>
</organism>
<comment type="caution">
    <text evidence="1">The sequence shown here is derived from an EMBL/GenBank/DDBJ whole genome shotgun (WGS) entry which is preliminary data.</text>
</comment>
<dbReference type="EMBL" id="JBFOLK010000013">
    <property type="protein sequence ID" value="KAL2466128.1"/>
    <property type="molecule type" value="Genomic_DNA"/>
</dbReference>
<dbReference type="Proteomes" id="UP001604336">
    <property type="component" value="Unassembled WGS sequence"/>
</dbReference>
<evidence type="ECO:0000313" key="2">
    <source>
        <dbReference type="Proteomes" id="UP001604336"/>
    </source>
</evidence>
<accession>A0ABD1PQD6</accession>
<proteinExistence type="predicted"/>
<name>A0ABD1PQD6_9LAMI</name>
<reference evidence="2" key="1">
    <citation type="submission" date="2024-07" db="EMBL/GenBank/DDBJ databases">
        <title>Two chromosome-level genome assemblies of Korean endemic species Abeliophyllum distichum and Forsythia ovata (Oleaceae).</title>
        <authorList>
            <person name="Jang H."/>
        </authorList>
    </citation>
    <scope>NUCLEOTIDE SEQUENCE [LARGE SCALE GENOMIC DNA]</scope>
</reference>
<protein>
    <submittedName>
        <fullName evidence="1">Uncharacterized protein</fullName>
    </submittedName>
</protein>
<evidence type="ECO:0000313" key="1">
    <source>
        <dbReference type="EMBL" id="KAL2466128.1"/>
    </source>
</evidence>
<sequence length="114" mass="12548">MEIPPTAVPPLAPVSLAPPFAPHINSLASGSNPHWGQPPLVLTSTLVETPVLNLEQRLEDIMGCKIAEAMSKKGSRQLARVLEEDPFFLEVMAVPLLRDFKQPKMRNTMDPLIL</sequence>
<keyword evidence="2" id="KW-1185">Reference proteome</keyword>
<dbReference type="AlphaFoldDB" id="A0ABD1PQD6"/>
<gene>
    <name evidence="1" type="ORF">Adt_41979</name>
</gene>